<evidence type="ECO:0000256" key="9">
    <source>
        <dbReference type="HAMAP-Rule" id="MF_00772"/>
    </source>
</evidence>
<protein>
    <recommendedName>
        <fullName evidence="9">Methylated-DNA--protein-cysteine methyltransferase</fullName>
        <ecNumber evidence="9">2.1.1.63</ecNumber>
    </recommendedName>
    <alternativeName>
        <fullName evidence="9">6-O-methylguanine-DNA methyltransferase</fullName>
        <shortName evidence="9">MGMT</shortName>
    </alternativeName>
    <alternativeName>
        <fullName evidence="9">O-6-methylguanine-DNA-alkyltransferase</fullName>
    </alternativeName>
</protein>
<dbReference type="Pfam" id="PF01035">
    <property type="entry name" value="DNA_binding_1"/>
    <property type="match status" value="1"/>
</dbReference>
<dbReference type="GO" id="GO:0003908">
    <property type="term" value="F:methylated-DNA-[protein]-cysteine S-methyltransferase activity"/>
    <property type="evidence" value="ECO:0007669"/>
    <property type="project" value="UniProtKB-UniRule"/>
</dbReference>
<name>A0A840NQ44_9ACTN</name>
<dbReference type="PANTHER" id="PTHR10815">
    <property type="entry name" value="METHYLATED-DNA--PROTEIN-CYSTEINE METHYLTRANSFERASE"/>
    <property type="match status" value="1"/>
</dbReference>
<dbReference type="InterPro" id="IPR023546">
    <property type="entry name" value="MGMT"/>
</dbReference>
<accession>A0A840NQ44</accession>
<dbReference type="InterPro" id="IPR008332">
    <property type="entry name" value="MethylG_MeTrfase_N"/>
</dbReference>
<dbReference type="NCBIfam" id="TIGR00589">
    <property type="entry name" value="ogt"/>
    <property type="match status" value="1"/>
</dbReference>
<keyword evidence="7 9" id="KW-0234">DNA repair</keyword>
<dbReference type="HAMAP" id="MF_00772">
    <property type="entry name" value="OGT"/>
    <property type="match status" value="1"/>
</dbReference>
<keyword evidence="3 9" id="KW-0963">Cytoplasm</keyword>
<comment type="catalytic activity">
    <reaction evidence="8 9">
        <text>a 6-O-methyl-2'-deoxyguanosine in DNA + L-cysteinyl-[protein] = S-methyl-L-cysteinyl-[protein] + a 2'-deoxyguanosine in DNA</text>
        <dbReference type="Rhea" id="RHEA:24000"/>
        <dbReference type="Rhea" id="RHEA-COMP:10131"/>
        <dbReference type="Rhea" id="RHEA-COMP:10132"/>
        <dbReference type="Rhea" id="RHEA-COMP:11367"/>
        <dbReference type="Rhea" id="RHEA-COMP:11368"/>
        <dbReference type="ChEBI" id="CHEBI:29950"/>
        <dbReference type="ChEBI" id="CHEBI:82612"/>
        <dbReference type="ChEBI" id="CHEBI:85445"/>
        <dbReference type="ChEBI" id="CHEBI:85448"/>
        <dbReference type="EC" id="2.1.1.63"/>
    </reaction>
</comment>
<dbReference type="InterPro" id="IPR014048">
    <property type="entry name" value="MethylDNA_cys_MeTrfase_DNA-bd"/>
</dbReference>
<dbReference type="Proteomes" id="UP000578449">
    <property type="component" value="Unassembled WGS sequence"/>
</dbReference>
<dbReference type="SUPFAM" id="SSF46767">
    <property type="entry name" value="Methylated DNA-protein cysteine methyltransferase, C-terminal domain"/>
    <property type="match status" value="1"/>
</dbReference>
<dbReference type="GO" id="GO:0032259">
    <property type="term" value="P:methylation"/>
    <property type="evidence" value="ECO:0007669"/>
    <property type="project" value="UniProtKB-KW"/>
</dbReference>
<evidence type="ECO:0000259" key="11">
    <source>
        <dbReference type="Pfam" id="PF02870"/>
    </source>
</evidence>
<comment type="caution">
    <text evidence="12">The sequence shown here is derived from an EMBL/GenBank/DDBJ whole genome shotgun (WGS) entry which is preliminary data.</text>
</comment>
<evidence type="ECO:0000313" key="12">
    <source>
        <dbReference type="EMBL" id="MBB5130684.1"/>
    </source>
</evidence>
<keyword evidence="4 9" id="KW-0489">Methyltransferase</keyword>
<feature type="active site" description="Nucleophile; methyl group acceptor" evidence="9">
    <location>
        <position position="122"/>
    </location>
</feature>
<dbReference type="InterPro" id="IPR036217">
    <property type="entry name" value="MethylDNA_cys_MeTrfase_DNAb"/>
</dbReference>
<keyword evidence="13" id="KW-1185">Reference proteome</keyword>
<evidence type="ECO:0000256" key="2">
    <source>
        <dbReference type="ARBA" id="ARBA00008711"/>
    </source>
</evidence>
<dbReference type="RefSeq" id="WP_221335735.1">
    <property type="nucleotide sequence ID" value="NZ_BAABIX010000006.1"/>
</dbReference>
<dbReference type="PROSITE" id="PS00374">
    <property type="entry name" value="MGMT"/>
    <property type="match status" value="1"/>
</dbReference>
<dbReference type="CDD" id="cd06445">
    <property type="entry name" value="ATase"/>
    <property type="match status" value="1"/>
</dbReference>
<comment type="similarity">
    <text evidence="2 9">Belongs to the MGMT family.</text>
</comment>
<evidence type="ECO:0000259" key="10">
    <source>
        <dbReference type="Pfam" id="PF01035"/>
    </source>
</evidence>
<proteinExistence type="inferred from homology"/>
<dbReference type="EMBL" id="JACHGN010000001">
    <property type="protein sequence ID" value="MBB5130684.1"/>
    <property type="molecule type" value="Genomic_DNA"/>
</dbReference>
<dbReference type="InterPro" id="IPR036631">
    <property type="entry name" value="MGMT_N_sf"/>
</dbReference>
<evidence type="ECO:0000313" key="13">
    <source>
        <dbReference type="Proteomes" id="UP000578449"/>
    </source>
</evidence>
<keyword evidence="6 9" id="KW-0227">DNA damage</keyword>
<comment type="catalytic activity">
    <reaction evidence="1 9">
        <text>a 4-O-methyl-thymidine in DNA + L-cysteinyl-[protein] = a thymidine in DNA + S-methyl-L-cysteinyl-[protein]</text>
        <dbReference type="Rhea" id="RHEA:53428"/>
        <dbReference type="Rhea" id="RHEA-COMP:10131"/>
        <dbReference type="Rhea" id="RHEA-COMP:10132"/>
        <dbReference type="Rhea" id="RHEA-COMP:13555"/>
        <dbReference type="Rhea" id="RHEA-COMP:13556"/>
        <dbReference type="ChEBI" id="CHEBI:29950"/>
        <dbReference type="ChEBI" id="CHEBI:82612"/>
        <dbReference type="ChEBI" id="CHEBI:137386"/>
        <dbReference type="ChEBI" id="CHEBI:137387"/>
        <dbReference type="EC" id="2.1.1.63"/>
    </reaction>
</comment>
<dbReference type="Gene3D" id="3.30.160.70">
    <property type="entry name" value="Methylated DNA-protein cysteine methyltransferase domain"/>
    <property type="match status" value="1"/>
</dbReference>
<evidence type="ECO:0000256" key="3">
    <source>
        <dbReference type="ARBA" id="ARBA00022490"/>
    </source>
</evidence>
<dbReference type="AlphaFoldDB" id="A0A840NQ44"/>
<evidence type="ECO:0000256" key="1">
    <source>
        <dbReference type="ARBA" id="ARBA00001286"/>
    </source>
</evidence>
<comment type="subcellular location">
    <subcellularLocation>
        <location evidence="9">Cytoplasm</location>
    </subcellularLocation>
</comment>
<reference evidence="12 13" key="1">
    <citation type="submission" date="2020-08" db="EMBL/GenBank/DDBJ databases">
        <title>Genomic Encyclopedia of Type Strains, Phase IV (KMG-IV): sequencing the most valuable type-strain genomes for metagenomic binning, comparative biology and taxonomic classification.</title>
        <authorList>
            <person name="Goeker M."/>
        </authorList>
    </citation>
    <scope>NUCLEOTIDE SEQUENCE [LARGE SCALE GENOMIC DNA]</scope>
    <source>
        <strain evidence="12 13">DSM 45615</strain>
    </source>
</reference>
<feature type="domain" description="Methylated-DNA-[protein]-cysteine S-methyltransferase DNA binding" evidence="10">
    <location>
        <begin position="70"/>
        <end position="150"/>
    </location>
</feature>
<sequence length="160" mass="17398">MGSPLGPLTLVATGGVLSGVYMDRQRYRPDEAIFGERDDTPFGEVVEQFEEYFAGHRTVFDLPLRLHGTPFQLAVWAALREIPYGQTVTYGEMAARLGRPVTAARAVGHANGRNPVSIIVPCHRLVGATGDLTGYGGGIDRKRRLLAFERGEGGWDVRGA</sequence>
<comment type="miscellaneous">
    <text evidence="9">This enzyme catalyzes only one turnover and therefore is not strictly catalytic. According to one definition, an enzyme is a biocatalyst that acts repeatedly and over many reaction cycles.</text>
</comment>
<dbReference type="GO" id="GO:0006307">
    <property type="term" value="P:DNA alkylation repair"/>
    <property type="evidence" value="ECO:0007669"/>
    <property type="project" value="UniProtKB-UniRule"/>
</dbReference>
<dbReference type="InterPro" id="IPR001497">
    <property type="entry name" value="MethylDNA_cys_MeTrfase_AS"/>
</dbReference>
<gene>
    <name evidence="12" type="ORF">HNP84_000372</name>
</gene>
<organism evidence="12 13">
    <name type="scientific">Thermocatellispora tengchongensis</name>
    <dbReference type="NCBI Taxonomy" id="1073253"/>
    <lineage>
        <taxon>Bacteria</taxon>
        <taxon>Bacillati</taxon>
        <taxon>Actinomycetota</taxon>
        <taxon>Actinomycetes</taxon>
        <taxon>Streptosporangiales</taxon>
        <taxon>Streptosporangiaceae</taxon>
        <taxon>Thermocatellispora</taxon>
    </lineage>
</organism>
<evidence type="ECO:0000256" key="4">
    <source>
        <dbReference type="ARBA" id="ARBA00022603"/>
    </source>
</evidence>
<dbReference type="EC" id="2.1.1.63" evidence="9"/>
<evidence type="ECO:0000256" key="5">
    <source>
        <dbReference type="ARBA" id="ARBA00022679"/>
    </source>
</evidence>
<evidence type="ECO:0000256" key="7">
    <source>
        <dbReference type="ARBA" id="ARBA00023204"/>
    </source>
</evidence>
<keyword evidence="5 9" id="KW-0808">Transferase</keyword>
<dbReference type="Gene3D" id="1.10.10.10">
    <property type="entry name" value="Winged helix-like DNA-binding domain superfamily/Winged helix DNA-binding domain"/>
    <property type="match status" value="1"/>
</dbReference>
<feature type="domain" description="Methylguanine DNA methyltransferase ribonuclease-like" evidence="11">
    <location>
        <begin position="3"/>
        <end position="66"/>
    </location>
</feature>
<dbReference type="PANTHER" id="PTHR10815:SF5">
    <property type="entry name" value="METHYLATED-DNA--PROTEIN-CYSTEINE METHYLTRANSFERASE"/>
    <property type="match status" value="1"/>
</dbReference>
<dbReference type="Pfam" id="PF02870">
    <property type="entry name" value="Methyltransf_1N"/>
    <property type="match status" value="1"/>
</dbReference>
<comment type="function">
    <text evidence="9">Involved in the cellular defense against the biological effects of O6-methylguanine (O6-MeG) and O4-methylthymine (O4-MeT) in DNA. Repairs the methylated nucleobase in DNA by stoichiometrically transferring the methyl group to a cysteine residue in the enzyme. This is a suicide reaction: the enzyme is irreversibly inactivated.</text>
</comment>
<dbReference type="GO" id="GO:0005737">
    <property type="term" value="C:cytoplasm"/>
    <property type="evidence" value="ECO:0007669"/>
    <property type="project" value="UniProtKB-SubCell"/>
</dbReference>
<evidence type="ECO:0000256" key="8">
    <source>
        <dbReference type="ARBA" id="ARBA00049348"/>
    </source>
</evidence>
<dbReference type="SUPFAM" id="SSF53155">
    <property type="entry name" value="Methylated DNA-protein cysteine methyltransferase domain"/>
    <property type="match status" value="1"/>
</dbReference>
<evidence type="ECO:0000256" key="6">
    <source>
        <dbReference type="ARBA" id="ARBA00022763"/>
    </source>
</evidence>
<dbReference type="FunFam" id="1.10.10.10:FF:000214">
    <property type="entry name" value="Methylated-DNA--protein-cysteine methyltransferase"/>
    <property type="match status" value="1"/>
</dbReference>
<dbReference type="InterPro" id="IPR036388">
    <property type="entry name" value="WH-like_DNA-bd_sf"/>
</dbReference>